<dbReference type="PIRSF" id="PIRSF018266">
    <property type="entry name" value="FecR"/>
    <property type="match status" value="1"/>
</dbReference>
<dbReference type="OrthoDB" id="9798846at2"/>
<dbReference type="EMBL" id="SACO01000010">
    <property type="protein sequence ID" value="RVU04055.1"/>
    <property type="molecule type" value="Genomic_DNA"/>
</dbReference>
<dbReference type="AlphaFoldDB" id="A0A3S2USY7"/>
<feature type="domain" description="FecR protein" evidence="1">
    <location>
        <begin position="104"/>
        <end position="194"/>
    </location>
</feature>
<name>A0A3S2USY7_9SPHN</name>
<dbReference type="GO" id="GO:0016989">
    <property type="term" value="F:sigma factor antagonist activity"/>
    <property type="evidence" value="ECO:0007669"/>
    <property type="project" value="TreeGrafter"/>
</dbReference>
<sequence>MVRPSSEHDRDMAARFVARMDGENWGEADEAELQLWLDGSHGREGLLLQTHAAWIAASPVAEAVEEEAPEPAFWNRRRVLGAMAASVAVVAGAAHWMQARSSFATRLGEIRRVPLADGSVMTINSGSELTVRMAARSREIEIAQGEAWFDVAKDASRPFVVSAGKVRARAVGTAFSVRRRETGVEVLVTEGVVESWAEGNESLRLRLVAGERALLSEHAVVHHESDRASAVDRSLAWRNGMIDLNGTSLSEAADEFNRYNQRQIIIADASLADEEFDGLFRINDPQGFAEAVQVSLGVQVDMHDPAFIRLIKK</sequence>
<keyword evidence="3" id="KW-1185">Reference proteome</keyword>
<reference evidence="2 3" key="1">
    <citation type="submission" date="2019-01" db="EMBL/GenBank/DDBJ databases">
        <authorList>
            <person name="Chen W.-M."/>
        </authorList>
    </citation>
    <scope>NUCLEOTIDE SEQUENCE [LARGE SCALE GENOMIC DNA]</scope>
    <source>
        <strain evidence="2 3">FSY-9</strain>
    </source>
</reference>
<protein>
    <submittedName>
        <fullName evidence="2">Iron dicitrate transport regulator FecR</fullName>
    </submittedName>
</protein>
<accession>A0A3S2USY7</accession>
<proteinExistence type="predicted"/>
<dbReference type="PANTHER" id="PTHR30273">
    <property type="entry name" value="PERIPLASMIC SIGNAL SENSOR AND SIGMA FACTOR ACTIVATOR FECR-RELATED"/>
    <property type="match status" value="1"/>
</dbReference>
<gene>
    <name evidence="2" type="ORF">EOE18_12800</name>
</gene>
<organism evidence="2 3">
    <name type="scientific">Novosphingobium umbonatum</name>
    <dbReference type="NCBI Taxonomy" id="1908524"/>
    <lineage>
        <taxon>Bacteria</taxon>
        <taxon>Pseudomonadati</taxon>
        <taxon>Pseudomonadota</taxon>
        <taxon>Alphaproteobacteria</taxon>
        <taxon>Sphingomonadales</taxon>
        <taxon>Sphingomonadaceae</taxon>
        <taxon>Novosphingobium</taxon>
    </lineage>
</organism>
<dbReference type="RefSeq" id="WP_127710128.1">
    <property type="nucleotide sequence ID" value="NZ_SACO01000010.1"/>
</dbReference>
<dbReference type="PANTHER" id="PTHR30273:SF2">
    <property type="entry name" value="PROTEIN FECR"/>
    <property type="match status" value="1"/>
</dbReference>
<evidence type="ECO:0000313" key="3">
    <source>
        <dbReference type="Proteomes" id="UP000282837"/>
    </source>
</evidence>
<dbReference type="InterPro" id="IPR012373">
    <property type="entry name" value="Ferrdict_sens_TM"/>
</dbReference>
<dbReference type="Gene3D" id="2.60.120.1440">
    <property type="match status" value="1"/>
</dbReference>
<dbReference type="Proteomes" id="UP000282837">
    <property type="component" value="Unassembled WGS sequence"/>
</dbReference>
<dbReference type="Gene3D" id="3.55.50.30">
    <property type="match status" value="1"/>
</dbReference>
<evidence type="ECO:0000313" key="2">
    <source>
        <dbReference type="EMBL" id="RVU04055.1"/>
    </source>
</evidence>
<evidence type="ECO:0000259" key="1">
    <source>
        <dbReference type="Pfam" id="PF04773"/>
    </source>
</evidence>
<dbReference type="InterPro" id="IPR006860">
    <property type="entry name" value="FecR"/>
</dbReference>
<dbReference type="Pfam" id="PF04773">
    <property type="entry name" value="FecR"/>
    <property type="match status" value="1"/>
</dbReference>
<comment type="caution">
    <text evidence="2">The sequence shown here is derived from an EMBL/GenBank/DDBJ whole genome shotgun (WGS) entry which is preliminary data.</text>
</comment>